<dbReference type="EMBL" id="GBRH01225011">
    <property type="protein sequence ID" value="JAD72884.1"/>
    <property type="molecule type" value="Transcribed_RNA"/>
</dbReference>
<reference evidence="1" key="1">
    <citation type="submission" date="2014-09" db="EMBL/GenBank/DDBJ databases">
        <authorList>
            <person name="Magalhaes I.L.F."/>
            <person name="Oliveira U."/>
            <person name="Santos F.R."/>
            <person name="Vidigal T.H.D.A."/>
            <person name="Brescovit A.D."/>
            <person name="Santos A.J."/>
        </authorList>
    </citation>
    <scope>NUCLEOTIDE SEQUENCE</scope>
    <source>
        <tissue evidence="1">Shoot tissue taken approximately 20 cm above the soil surface</tissue>
    </source>
</reference>
<proteinExistence type="predicted"/>
<accession>A0A0A9C987</accession>
<organism evidence="1">
    <name type="scientific">Arundo donax</name>
    <name type="common">Giant reed</name>
    <name type="synonym">Donax arundinaceus</name>
    <dbReference type="NCBI Taxonomy" id="35708"/>
    <lineage>
        <taxon>Eukaryota</taxon>
        <taxon>Viridiplantae</taxon>
        <taxon>Streptophyta</taxon>
        <taxon>Embryophyta</taxon>
        <taxon>Tracheophyta</taxon>
        <taxon>Spermatophyta</taxon>
        <taxon>Magnoliopsida</taxon>
        <taxon>Liliopsida</taxon>
        <taxon>Poales</taxon>
        <taxon>Poaceae</taxon>
        <taxon>PACMAD clade</taxon>
        <taxon>Arundinoideae</taxon>
        <taxon>Arundineae</taxon>
        <taxon>Arundo</taxon>
    </lineage>
</organism>
<evidence type="ECO:0000313" key="1">
    <source>
        <dbReference type="EMBL" id="JAD72884.1"/>
    </source>
</evidence>
<protein>
    <submittedName>
        <fullName evidence="1">Uncharacterized protein</fullName>
    </submittedName>
</protein>
<dbReference type="AlphaFoldDB" id="A0A0A9C987"/>
<sequence length="55" mass="6443">MVTLYMTLSEKLADRECRPRRRKHPHAEINFDKPIDISVAVKNTTCCSQNCMYVQ</sequence>
<name>A0A0A9C987_ARUDO</name>
<reference evidence="1" key="2">
    <citation type="journal article" date="2015" name="Data Brief">
        <title>Shoot transcriptome of the giant reed, Arundo donax.</title>
        <authorList>
            <person name="Barrero R.A."/>
            <person name="Guerrero F.D."/>
            <person name="Moolhuijzen P."/>
            <person name="Goolsby J.A."/>
            <person name="Tidwell J."/>
            <person name="Bellgard S.E."/>
            <person name="Bellgard M.I."/>
        </authorList>
    </citation>
    <scope>NUCLEOTIDE SEQUENCE</scope>
    <source>
        <tissue evidence="1">Shoot tissue taken approximately 20 cm above the soil surface</tissue>
    </source>
</reference>